<organism evidence="2 3">
    <name type="scientific">Pseudothauera nasutitermitis</name>
    <dbReference type="NCBI Taxonomy" id="2565930"/>
    <lineage>
        <taxon>Bacteria</taxon>
        <taxon>Pseudomonadati</taxon>
        <taxon>Pseudomonadota</taxon>
        <taxon>Betaproteobacteria</taxon>
        <taxon>Rhodocyclales</taxon>
        <taxon>Zoogloeaceae</taxon>
        <taxon>Pseudothauera</taxon>
    </lineage>
</organism>
<dbReference type="EMBL" id="SSOC01000009">
    <property type="protein sequence ID" value="THF61412.1"/>
    <property type="molecule type" value="Genomic_DNA"/>
</dbReference>
<evidence type="ECO:0000256" key="1">
    <source>
        <dbReference type="SAM" id="MobiDB-lite"/>
    </source>
</evidence>
<dbReference type="OrthoDB" id="8586911at2"/>
<gene>
    <name evidence="2" type="ORF">E6C76_20235</name>
</gene>
<dbReference type="AlphaFoldDB" id="A0A4S4AQ78"/>
<comment type="caution">
    <text evidence="2">The sequence shown here is derived from an EMBL/GenBank/DDBJ whole genome shotgun (WGS) entry which is preliminary data.</text>
</comment>
<feature type="compositionally biased region" description="Polar residues" evidence="1">
    <location>
        <begin position="1"/>
        <end position="12"/>
    </location>
</feature>
<keyword evidence="3" id="KW-1185">Reference proteome</keyword>
<name>A0A4S4AQ78_9RHOO</name>
<evidence type="ECO:0000313" key="3">
    <source>
        <dbReference type="Proteomes" id="UP000308430"/>
    </source>
</evidence>
<feature type="region of interest" description="Disordered" evidence="1">
    <location>
        <begin position="1"/>
        <end position="28"/>
    </location>
</feature>
<feature type="compositionally biased region" description="Basic and acidic residues" evidence="1">
    <location>
        <begin position="15"/>
        <end position="25"/>
    </location>
</feature>
<dbReference type="Proteomes" id="UP000308430">
    <property type="component" value="Unassembled WGS sequence"/>
</dbReference>
<accession>A0A4S4AQ78</accession>
<protein>
    <submittedName>
        <fullName evidence="2">Uncharacterized protein</fullName>
    </submittedName>
</protein>
<proteinExistence type="predicted"/>
<dbReference type="RefSeq" id="WP_136350073.1">
    <property type="nucleotide sequence ID" value="NZ_SSOC01000009.1"/>
</dbReference>
<reference evidence="2 3" key="1">
    <citation type="submission" date="2019-04" db="EMBL/GenBank/DDBJ databases">
        <title>Azoarcus nasutitermitis sp. nov. isolated from termite nest.</title>
        <authorList>
            <person name="Lin S.-Y."/>
            <person name="Hameed A."/>
            <person name="Hsu Y.-H."/>
            <person name="Young C.-C."/>
        </authorList>
    </citation>
    <scope>NUCLEOTIDE SEQUENCE [LARGE SCALE GENOMIC DNA]</scope>
    <source>
        <strain evidence="2 3">CC-YHH838</strain>
    </source>
</reference>
<sequence length="158" mass="17500">MATTTQGASAPTRTAAERPLIERRSFPPRTAPLTDLDFVADVRIERKTRRSFWAVPQTDDYGHANNVGRQYACDFVQWLKDNPRSAGSNLLGWVVKDMAEVEEAAAAKGYAVGFWCFIELLLLQAANRIDHYALAEADAQRYAAILAMPEDGESDHAA</sequence>
<evidence type="ECO:0000313" key="2">
    <source>
        <dbReference type="EMBL" id="THF61412.1"/>
    </source>
</evidence>